<dbReference type="PANTHER" id="PTHR43182:SF1">
    <property type="entry name" value="COBALT-PRECORRIN-7 C(5)-METHYLTRANSFERASE"/>
    <property type="match status" value="1"/>
</dbReference>
<evidence type="ECO:0000256" key="4">
    <source>
        <dbReference type="ARBA" id="ARBA00022679"/>
    </source>
</evidence>
<protein>
    <submittedName>
        <fullName evidence="8">Precorrin-6y C5,15-methyltransferase (Decarboxylating) subunit CbiE</fullName>
    </submittedName>
</protein>
<dbReference type="CDD" id="cd11644">
    <property type="entry name" value="Precorrin-6Y-MT"/>
    <property type="match status" value="1"/>
</dbReference>
<dbReference type="Proteomes" id="UP001595997">
    <property type="component" value="Unassembled WGS sequence"/>
</dbReference>
<dbReference type="PIRSF" id="PIRSF036428">
    <property type="entry name" value="CobL"/>
    <property type="match status" value="1"/>
</dbReference>
<dbReference type="PANTHER" id="PTHR43182">
    <property type="entry name" value="COBALT-PRECORRIN-6B C(15)-METHYLTRANSFERASE (DECARBOXYLATING)"/>
    <property type="match status" value="1"/>
</dbReference>
<accession>A0ABV9ADT8</accession>
<evidence type="ECO:0000256" key="6">
    <source>
        <dbReference type="SAM" id="MobiDB-lite"/>
    </source>
</evidence>
<feature type="region of interest" description="Disordered" evidence="6">
    <location>
        <begin position="201"/>
        <end position="240"/>
    </location>
</feature>
<keyword evidence="9" id="KW-1185">Reference proteome</keyword>
<dbReference type="Gene3D" id="3.40.1010.10">
    <property type="entry name" value="Cobalt-precorrin-4 Transmethylase, Domain 1"/>
    <property type="match status" value="1"/>
</dbReference>
<comment type="caution">
    <text evidence="8">The sequence shown here is derived from an EMBL/GenBank/DDBJ whole genome shotgun (WGS) entry which is preliminary data.</text>
</comment>
<feature type="domain" description="Tetrapyrrole methylase" evidence="7">
    <location>
        <begin position="56"/>
        <end position="183"/>
    </location>
</feature>
<keyword evidence="3" id="KW-0489">Methyltransferase</keyword>
<reference evidence="9" key="1">
    <citation type="journal article" date="2019" name="Int. J. Syst. Evol. Microbiol.">
        <title>The Global Catalogue of Microorganisms (GCM) 10K type strain sequencing project: providing services to taxonomists for standard genome sequencing and annotation.</title>
        <authorList>
            <consortium name="The Broad Institute Genomics Platform"/>
            <consortium name="The Broad Institute Genome Sequencing Center for Infectious Disease"/>
            <person name="Wu L."/>
            <person name="Ma J."/>
        </authorList>
    </citation>
    <scope>NUCLEOTIDE SEQUENCE [LARGE SCALE GENOMIC DNA]</scope>
    <source>
        <strain evidence="9">CGMCC 4.7357</strain>
    </source>
</reference>
<dbReference type="InterPro" id="IPR014777">
    <property type="entry name" value="4pyrrole_Mease_sub1"/>
</dbReference>
<dbReference type="RefSeq" id="WP_386451059.1">
    <property type="nucleotide sequence ID" value="NZ_JBHSFH010000013.1"/>
</dbReference>
<keyword evidence="2" id="KW-0169">Cobalamin biosynthesis</keyword>
<proteinExistence type="predicted"/>
<comment type="pathway">
    <text evidence="1">Cofactor biosynthesis; adenosylcobalamin biosynthesis.</text>
</comment>
<dbReference type="InterPro" id="IPR050714">
    <property type="entry name" value="Cobalamin_biosynth_MTase"/>
</dbReference>
<dbReference type="EMBL" id="JBHSFH010000013">
    <property type="protein sequence ID" value="MFC4496743.1"/>
    <property type="molecule type" value="Genomic_DNA"/>
</dbReference>
<dbReference type="InterPro" id="IPR035996">
    <property type="entry name" value="4pyrrol_Methylase_sf"/>
</dbReference>
<evidence type="ECO:0000256" key="5">
    <source>
        <dbReference type="ARBA" id="ARBA00022691"/>
    </source>
</evidence>
<dbReference type="NCBIfam" id="TIGR02467">
    <property type="entry name" value="CbiE"/>
    <property type="match status" value="1"/>
</dbReference>
<dbReference type="InterPro" id="IPR006365">
    <property type="entry name" value="Cbl_synth_CobL"/>
</dbReference>
<evidence type="ECO:0000313" key="8">
    <source>
        <dbReference type="EMBL" id="MFC4496743.1"/>
    </source>
</evidence>
<keyword evidence="5" id="KW-0949">S-adenosyl-L-methionine</keyword>
<name>A0ABV9ADT8_9ACTN</name>
<evidence type="ECO:0000313" key="9">
    <source>
        <dbReference type="Proteomes" id="UP001595997"/>
    </source>
</evidence>
<dbReference type="InterPro" id="IPR000878">
    <property type="entry name" value="4pyrrol_Mease"/>
</dbReference>
<evidence type="ECO:0000256" key="1">
    <source>
        <dbReference type="ARBA" id="ARBA00004953"/>
    </source>
</evidence>
<evidence type="ECO:0000256" key="3">
    <source>
        <dbReference type="ARBA" id="ARBA00022603"/>
    </source>
</evidence>
<dbReference type="SUPFAM" id="SSF53790">
    <property type="entry name" value="Tetrapyrrole methylase"/>
    <property type="match status" value="1"/>
</dbReference>
<evidence type="ECO:0000256" key="2">
    <source>
        <dbReference type="ARBA" id="ARBA00022573"/>
    </source>
</evidence>
<dbReference type="SUPFAM" id="SSF53335">
    <property type="entry name" value="S-adenosyl-L-methionine-dependent methyltransferases"/>
    <property type="match status" value="1"/>
</dbReference>
<feature type="compositionally biased region" description="Gly residues" evidence="6">
    <location>
        <begin position="217"/>
        <end position="227"/>
    </location>
</feature>
<dbReference type="InterPro" id="IPR014776">
    <property type="entry name" value="4pyrrole_Mease_sub2"/>
</dbReference>
<dbReference type="Gene3D" id="3.30.950.10">
    <property type="entry name" value="Methyltransferase, Cobalt-precorrin-4 Transmethylase, Domain 2"/>
    <property type="match status" value="1"/>
</dbReference>
<gene>
    <name evidence="8" type="primary">cbiE</name>
    <name evidence="8" type="ORF">ACFPA8_21660</name>
</gene>
<dbReference type="Pfam" id="PF00590">
    <property type="entry name" value="TP_methylase"/>
    <property type="match status" value="1"/>
</dbReference>
<dbReference type="Gene3D" id="3.40.50.150">
    <property type="entry name" value="Vaccinia Virus protein VP39"/>
    <property type="match status" value="1"/>
</dbReference>
<keyword evidence="4" id="KW-0808">Transferase</keyword>
<dbReference type="InterPro" id="IPR012818">
    <property type="entry name" value="CbiE"/>
</dbReference>
<dbReference type="InterPro" id="IPR029063">
    <property type="entry name" value="SAM-dependent_MTases_sf"/>
</dbReference>
<evidence type="ECO:0000259" key="7">
    <source>
        <dbReference type="Pfam" id="PF00590"/>
    </source>
</evidence>
<sequence length="440" mass="45149">MADRVTVIGWDGSPLSGAARSALGAATLVAGAAHHLQLPEVPRGAEHVRLGSVSLAARRIARHRGTAVVFADGDPGFFGVVRALRAPEHGLEVEVVPAVSALAAAFARAGMPWDDAQLVVANSRTLRRAVNVCRAHTKVGVLTSPGAGPAELALLLGPVHRTFVICEALGTSSEEVTVLTSEKVADHTWRDPNVVIVVGGSQRGAQQPGATGPRSGEAGGHGAGAAGPGQANLGHQGGGWLAAQSPGYPPPVRGWALPHAWYAAEEPGAGRVPPPRAGESAQLRAGQLARLGPRIGDLVWDIGSGSGALAVEAARFGAAVIAVDHDPDACARTAAAAWRFGVQLDIVQGAAPQILEDLPEPDVVRVGGGGVRTVTAVVERRPGRIVAHAVTRDEAEAIGRALAEGGYAVECALLQSVQLDTDEWVESERAVVFLLAGVRN</sequence>
<organism evidence="8 9">
    <name type="scientific">Streptomyces ovatisporus</name>
    <dbReference type="NCBI Taxonomy" id="1128682"/>
    <lineage>
        <taxon>Bacteria</taxon>
        <taxon>Bacillati</taxon>
        <taxon>Actinomycetota</taxon>
        <taxon>Actinomycetes</taxon>
        <taxon>Kitasatosporales</taxon>
        <taxon>Streptomycetaceae</taxon>
        <taxon>Streptomyces</taxon>
    </lineage>
</organism>